<dbReference type="Proteomes" id="UP000480410">
    <property type="component" value="Unassembled WGS sequence"/>
</dbReference>
<dbReference type="RefSeq" id="WP_163945539.1">
    <property type="nucleotide sequence ID" value="NZ_JAAHBU010000163.1"/>
</dbReference>
<evidence type="ECO:0000313" key="3">
    <source>
        <dbReference type="Proteomes" id="UP000480410"/>
    </source>
</evidence>
<dbReference type="EMBL" id="JAAHBV010000605">
    <property type="protein sequence ID" value="NER61997.1"/>
    <property type="molecule type" value="Genomic_DNA"/>
</dbReference>
<dbReference type="Proteomes" id="UP000482634">
    <property type="component" value="Unassembled WGS sequence"/>
</dbReference>
<dbReference type="EMBL" id="JAAHBU010000163">
    <property type="protein sequence ID" value="NER64634.1"/>
    <property type="molecule type" value="Genomic_DNA"/>
</dbReference>
<protein>
    <submittedName>
        <fullName evidence="2">Uncharacterized protein</fullName>
    </submittedName>
</protein>
<name>A0A6B3NYQ6_9PSED</name>
<keyword evidence="4" id="KW-1185">Reference proteome</keyword>
<evidence type="ECO:0000313" key="4">
    <source>
        <dbReference type="Proteomes" id="UP000482634"/>
    </source>
</evidence>
<sequence>MEASSLYFRCNITPAQYQAAITSPAVGAGEFDDWQQWLDAAEVHGVRDLEQKAPDNAPALGDVLQGWVDCMYGSLMQYDEASQVWQFALVEFTNNYGEMIQLLAPLRQMAKYATPESDSFLLVYSYIWGDGDNAFLTLGQQRSQFASGPSPEQRAEADGVLEGLAEALQQQEYDYD</sequence>
<evidence type="ECO:0000313" key="1">
    <source>
        <dbReference type="EMBL" id="NER61997.1"/>
    </source>
</evidence>
<evidence type="ECO:0000313" key="2">
    <source>
        <dbReference type="EMBL" id="NER64634.1"/>
    </source>
</evidence>
<accession>A0A6M0D2L1</accession>
<organism evidence="2 4">
    <name type="scientific">Pseudomonas brassicae</name>
    <dbReference type="NCBI Taxonomy" id="2708063"/>
    <lineage>
        <taxon>Bacteria</taxon>
        <taxon>Pseudomonadati</taxon>
        <taxon>Pseudomonadota</taxon>
        <taxon>Gammaproteobacteria</taxon>
        <taxon>Pseudomonadales</taxon>
        <taxon>Pseudomonadaceae</taxon>
        <taxon>Pseudomonas</taxon>
    </lineage>
</organism>
<accession>A0A6B3NYQ6</accession>
<gene>
    <name evidence="1" type="ORF">G3435_22655</name>
    <name evidence="2" type="ORF">G3436_13045</name>
</gene>
<proteinExistence type="predicted"/>
<comment type="caution">
    <text evidence="2">The sequence shown here is derived from an EMBL/GenBank/DDBJ whole genome shotgun (WGS) entry which is preliminary data.</text>
</comment>
<dbReference type="AlphaFoldDB" id="A0A6B3NYQ6"/>
<reference evidence="3 4" key="1">
    <citation type="submission" date="2020-02" db="EMBL/GenBank/DDBJ databases">
        <title>Broccoli isolated Pseudomonas sp.</title>
        <authorList>
            <person name="Fujikawa T."/>
            <person name="Sawada H."/>
        </authorList>
    </citation>
    <scope>NUCLEOTIDE SEQUENCE [LARGE SCALE GENOMIC DNA]</scope>
    <source>
        <strain evidence="2 4">MAFF212427</strain>
        <strain evidence="1 3">MAFF212428</strain>
    </source>
</reference>